<evidence type="ECO:0000256" key="1">
    <source>
        <dbReference type="SAM" id="MobiDB-lite"/>
    </source>
</evidence>
<name>A0A562JB96_9FIRM</name>
<dbReference type="GO" id="GO:0016805">
    <property type="term" value="F:dipeptidase activity"/>
    <property type="evidence" value="ECO:0007669"/>
    <property type="project" value="InterPro"/>
</dbReference>
<evidence type="ECO:0000313" key="5">
    <source>
        <dbReference type="Proteomes" id="UP000315343"/>
    </source>
</evidence>
<keyword evidence="2" id="KW-0812">Transmembrane</keyword>
<dbReference type="Pfam" id="PF03577">
    <property type="entry name" value="Peptidase_C69"/>
    <property type="match status" value="1"/>
</dbReference>
<evidence type="ECO:0000256" key="2">
    <source>
        <dbReference type="SAM" id="Phobius"/>
    </source>
</evidence>
<dbReference type="EMBL" id="VLKH01000004">
    <property type="protein sequence ID" value="TWH80429.1"/>
    <property type="molecule type" value="Genomic_DNA"/>
</dbReference>
<evidence type="ECO:0000256" key="3">
    <source>
        <dbReference type="SAM" id="SignalP"/>
    </source>
</evidence>
<comment type="caution">
    <text evidence="4">The sequence shown here is derived from an EMBL/GenBank/DDBJ whole genome shotgun (WGS) entry which is preliminary data.</text>
</comment>
<proteinExistence type="predicted"/>
<keyword evidence="2" id="KW-1133">Transmembrane helix</keyword>
<dbReference type="RefSeq" id="WP_170226148.1">
    <property type="nucleotide sequence ID" value="NZ_JBCFAR010000002.1"/>
</dbReference>
<sequence>MKRIRKCFIMFIAILMVVSTFTSAYACTSMGVGKDASVDGSVMVTHTCDGWYDHRIQIIPGGKHTAGEMVEIYRDPCNDTRPNKVPEKVGEIPQVEETYSYFHIGYPFMNEKQVMMGEFTWSGREEVSSPQGLMVIANLEQLALARAATAREAIEVMGALAEEYGYCDGGETLIVGDKNEVWVFEVCGGGMLWEPGSGKPGAHWAAQRIPDDEMFVGANRSRIGVIDFTDKENFMYSTDITQLSKEMGWWSEGEDFNYAKLFNPEPYGSPFYAARREWRVFSLVAPSQEFPTLDRYEQYPFSVKPDQKLAVKDLMDIYSDHYEGTPYDLTKGLAAGPFGNPTRWGVKGDQKPGTIGEDRHDWERAIALYRCSYSFVSQSRSWMPDPVGGLLWFGQDSPDTTVYVPMYCGVTEVPESWSSGLRHQFDPDSAWWAFNFVNNWANLRWDAMYTEIREKKASYEDVFFADQNEIEAEAAELFSKNPAESVRYLTKYTNDAMNTVEDGWWEFAWYLVGKYYDGMSINEDGSSTTLGYPMAYLEAVDYASTSVNDYAMTQGKVQEPEAVPEEAPAPAEPAATPEPQQPEKNSTALVVILVVIVIAAAWFVISKKRKVD</sequence>
<dbReference type="InterPro" id="IPR005322">
    <property type="entry name" value="Peptidase_C69"/>
</dbReference>
<dbReference type="Gene3D" id="3.60.60.10">
    <property type="entry name" value="Penicillin V Acylase, Chain A"/>
    <property type="match status" value="1"/>
</dbReference>
<feature type="chain" id="PRO_5022073575" evidence="3">
    <location>
        <begin position="27"/>
        <end position="612"/>
    </location>
</feature>
<accession>A0A562JB96</accession>
<keyword evidence="3" id="KW-0732">Signal</keyword>
<protein>
    <submittedName>
        <fullName evidence="4">Dipeptidase</fullName>
    </submittedName>
</protein>
<dbReference type="PROSITE" id="PS51257">
    <property type="entry name" value="PROKAR_LIPOPROTEIN"/>
    <property type="match status" value="1"/>
</dbReference>
<feature type="signal peptide" evidence="3">
    <location>
        <begin position="1"/>
        <end position="26"/>
    </location>
</feature>
<feature type="transmembrane region" description="Helical" evidence="2">
    <location>
        <begin position="586"/>
        <end position="605"/>
    </location>
</feature>
<dbReference type="PANTHER" id="PTHR12994:SF17">
    <property type="entry name" value="LD30995P"/>
    <property type="match status" value="1"/>
</dbReference>
<dbReference type="GO" id="GO:0006508">
    <property type="term" value="P:proteolysis"/>
    <property type="evidence" value="ECO:0007669"/>
    <property type="project" value="InterPro"/>
</dbReference>
<dbReference type="GO" id="GO:0070004">
    <property type="term" value="F:cysteine-type exopeptidase activity"/>
    <property type="evidence" value="ECO:0007669"/>
    <property type="project" value="InterPro"/>
</dbReference>
<keyword evidence="2" id="KW-0472">Membrane</keyword>
<evidence type="ECO:0000313" key="4">
    <source>
        <dbReference type="EMBL" id="TWH80429.1"/>
    </source>
</evidence>
<feature type="region of interest" description="Disordered" evidence="1">
    <location>
        <begin position="556"/>
        <end position="582"/>
    </location>
</feature>
<feature type="compositionally biased region" description="Low complexity" evidence="1">
    <location>
        <begin position="565"/>
        <end position="578"/>
    </location>
</feature>
<organism evidence="4 5">
    <name type="scientific">Sedimentibacter saalensis</name>
    <dbReference type="NCBI Taxonomy" id="130788"/>
    <lineage>
        <taxon>Bacteria</taxon>
        <taxon>Bacillati</taxon>
        <taxon>Bacillota</taxon>
        <taxon>Tissierellia</taxon>
        <taxon>Sedimentibacter</taxon>
    </lineage>
</organism>
<gene>
    <name evidence="4" type="ORF">LY60_01691</name>
</gene>
<dbReference type="Proteomes" id="UP000315343">
    <property type="component" value="Unassembled WGS sequence"/>
</dbReference>
<reference evidence="4 5" key="1">
    <citation type="submission" date="2019-07" db="EMBL/GenBank/DDBJ databases">
        <title>Genomic Encyclopedia of Type Strains, Phase I: the one thousand microbial genomes (KMG-I) project.</title>
        <authorList>
            <person name="Kyrpides N."/>
        </authorList>
    </citation>
    <scope>NUCLEOTIDE SEQUENCE [LARGE SCALE GENOMIC DNA]</scope>
    <source>
        <strain evidence="4 5">DSM 13558</strain>
    </source>
</reference>
<dbReference type="AlphaFoldDB" id="A0A562JB96"/>
<dbReference type="PANTHER" id="PTHR12994">
    <property type="entry name" value="SECERNIN"/>
    <property type="match status" value="1"/>
</dbReference>
<keyword evidence="5" id="KW-1185">Reference proteome</keyword>